<dbReference type="InterPro" id="IPR006121">
    <property type="entry name" value="HMA_dom"/>
</dbReference>
<evidence type="ECO:0008006" key="4">
    <source>
        <dbReference type="Google" id="ProtNLM"/>
    </source>
</evidence>
<dbReference type="PANTHER" id="PTHR28592:SF1">
    <property type="entry name" value="ARMADILLO REPEAT-CONTAINING PROTEIN 1"/>
    <property type="match status" value="1"/>
</dbReference>
<dbReference type="Gene3D" id="1.25.10.10">
    <property type="entry name" value="Leucine-rich Repeat Variant"/>
    <property type="match status" value="1"/>
</dbReference>
<feature type="region of interest" description="Disordered" evidence="1">
    <location>
        <begin position="105"/>
        <end position="130"/>
    </location>
</feature>
<proteinExistence type="predicted"/>
<dbReference type="InterPro" id="IPR016024">
    <property type="entry name" value="ARM-type_fold"/>
</dbReference>
<dbReference type="AlphaFoldDB" id="A0AAN8PQT0"/>
<dbReference type="EMBL" id="JAZGQO010000010">
    <property type="protein sequence ID" value="KAK6176291.1"/>
    <property type="molecule type" value="Genomic_DNA"/>
</dbReference>
<evidence type="ECO:0000313" key="3">
    <source>
        <dbReference type="Proteomes" id="UP001347796"/>
    </source>
</evidence>
<dbReference type="PANTHER" id="PTHR28592">
    <property type="entry name" value="ARMADILLO REPEAT-CONTAINING PROTEIN 1"/>
    <property type="match status" value="1"/>
</dbReference>
<dbReference type="GO" id="GO:0046872">
    <property type="term" value="F:metal ion binding"/>
    <property type="evidence" value="ECO:0007669"/>
    <property type="project" value="InterPro"/>
</dbReference>
<reference evidence="2 3" key="1">
    <citation type="submission" date="2024-01" db="EMBL/GenBank/DDBJ databases">
        <title>The genome of the rayed Mediterranean limpet Patella caerulea (Linnaeus, 1758).</title>
        <authorList>
            <person name="Anh-Thu Weber A."/>
            <person name="Halstead-Nussloch G."/>
        </authorList>
    </citation>
    <scope>NUCLEOTIDE SEQUENCE [LARGE SCALE GENOMIC DNA]</scope>
    <source>
        <strain evidence="2">AATW-2023a</strain>
        <tissue evidence="2">Whole specimen</tissue>
    </source>
</reference>
<organism evidence="2 3">
    <name type="scientific">Patella caerulea</name>
    <name type="common">Rayed Mediterranean limpet</name>
    <dbReference type="NCBI Taxonomy" id="87958"/>
    <lineage>
        <taxon>Eukaryota</taxon>
        <taxon>Metazoa</taxon>
        <taxon>Spiralia</taxon>
        <taxon>Lophotrochozoa</taxon>
        <taxon>Mollusca</taxon>
        <taxon>Gastropoda</taxon>
        <taxon>Patellogastropoda</taxon>
        <taxon>Patelloidea</taxon>
        <taxon>Patellidae</taxon>
        <taxon>Patella</taxon>
    </lineage>
</organism>
<dbReference type="CDD" id="cd00371">
    <property type="entry name" value="HMA"/>
    <property type="match status" value="1"/>
</dbReference>
<evidence type="ECO:0000256" key="1">
    <source>
        <dbReference type="SAM" id="MobiDB-lite"/>
    </source>
</evidence>
<dbReference type="SUPFAM" id="SSF55008">
    <property type="entry name" value="HMA, heavy metal-associated domain"/>
    <property type="match status" value="1"/>
</dbReference>
<feature type="compositionally biased region" description="Basic and acidic residues" evidence="1">
    <location>
        <begin position="105"/>
        <end position="125"/>
    </location>
</feature>
<name>A0AAN8PQT0_PATCE</name>
<dbReference type="SUPFAM" id="SSF48371">
    <property type="entry name" value="ARM repeat"/>
    <property type="match status" value="1"/>
</dbReference>
<dbReference type="InterPro" id="IPR011989">
    <property type="entry name" value="ARM-like"/>
</dbReference>
<evidence type="ECO:0000313" key="2">
    <source>
        <dbReference type="EMBL" id="KAK6176291.1"/>
    </source>
</evidence>
<gene>
    <name evidence="2" type="ORF">SNE40_014599</name>
</gene>
<comment type="caution">
    <text evidence="2">The sequence shown here is derived from an EMBL/GenBank/DDBJ whole genome shotgun (WGS) entry which is preliminary data.</text>
</comment>
<accession>A0AAN8PQT0</accession>
<dbReference type="InterPro" id="IPR036163">
    <property type="entry name" value="HMA_dom_sf"/>
</dbReference>
<dbReference type="Proteomes" id="UP001347796">
    <property type="component" value="Unassembled WGS sequence"/>
</dbReference>
<keyword evidence="3" id="KW-1185">Reference proteome</keyword>
<protein>
    <recommendedName>
        <fullName evidence="4">Armadillo repeat-containing protein 1</fullName>
    </recommendedName>
</protein>
<sequence>MDANAIKMVQTMASDSRKRLLIIKDSTCMSGLVSLLSNTDEDTISVVLETLMMLGKSAEEIKWLGCTPGLIKSLKTIMKSSEEKNSVRVKAEEFYNVLCNGRKDTRTPLRDSNNRKHNDKDDKNSFKNKNSPGYHAKAVVLLIKGITNKCDADLCIKLLVEVKGVISITFDMESKRCIVRTKSSVKPETLVKAISNSQTFIAQQVIKHENGKETLQSFGMVQPSAEKENLSEPEYLPDDIDSPVASSKAVARGGTYPKQENNWFSSAASFLSNSFYW</sequence>